<dbReference type="PANTHER" id="PTHR17630">
    <property type="entry name" value="DIENELACTONE HYDROLASE"/>
    <property type="match status" value="1"/>
</dbReference>
<dbReference type="Gene3D" id="3.40.50.1820">
    <property type="entry name" value="alpha/beta hydrolase"/>
    <property type="match status" value="1"/>
</dbReference>
<keyword evidence="4" id="KW-1185">Reference proteome</keyword>
<dbReference type="GO" id="GO:0016787">
    <property type="term" value="F:hydrolase activity"/>
    <property type="evidence" value="ECO:0007669"/>
    <property type="project" value="InterPro"/>
</dbReference>
<dbReference type="InterPro" id="IPR002925">
    <property type="entry name" value="Dienelactn_hydro"/>
</dbReference>
<dbReference type="Pfam" id="PF01738">
    <property type="entry name" value="DLH"/>
    <property type="match status" value="1"/>
</dbReference>
<name>A0A5N6LPI3_9ASTR</name>
<gene>
    <name evidence="3" type="ORF">E3N88_41072</name>
</gene>
<dbReference type="OrthoDB" id="17560at2759"/>
<reference evidence="3 4" key="1">
    <citation type="submission" date="2019-05" db="EMBL/GenBank/DDBJ databases">
        <title>Mikania micrantha, genome provides insights into the molecular mechanism of rapid growth.</title>
        <authorList>
            <person name="Liu B."/>
        </authorList>
    </citation>
    <scope>NUCLEOTIDE SEQUENCE [LARGE SCALE GENOMIC DNA]</scope>
    <source>
        <strain evidence="3">NLD-2019</strain>
        <tissue evidence="3">Leaf</tissue>
    </source>
</reference>
<dbReference type="PANTHER" id="PTHR17630:SF97">
    <property type="entry name" value="ENDO-1,31,4-BETA-D-GLUCANASE-LIKE"/>
    <property type="match status" value="1"/>
</dbReference>
<feature type="compositionally biased region" description="Basic and acidic residues" evidence="1">
    <location>
        <begin position="278"/>
        <end position="291"/>
    </location>
</feature>
<accession>A0A5N6LPI3</accession>
<dbReference type="Proteomes" id="UP000326396">
    <property type="component" value="Linkage Group LG9"/>
</dbReference>
<protein>
    <recommendedName>
        <fullName evidence="2">Dienelactone hydrolase domain-containing protein</fullName>
    </recommendedName>
</protein>
<evidence type="ECO:0000259" key="2">
    <source>
        <dbReference type="Pfam" id="PF01738"/>
    </source>
</evidence>
<sequence length="291" mass="31796">MSGPECCENPPVTSSGGESGEIKQIASLKSYVSGNPGSKLAVLLISDVYGYEAPKLRKIADKLASAGYYAVVPDFFFGDPFIPKTQLQEWLKNHEPLAVEFAKPVIHALQEKGISKIGAAGFCWGAKVVVELAKDADIQVAALLHPTFVTLDDIKGVKIPVAILGAEFDKISPPELVKQFEAALQARPEVDHFVKIFPGVSHGWTVRYRDEDVTAVKSAQEAHQDLVDWFDKIAYAGYYAVVPDFFFGDPFIPKTQPQECWGCGSDQPNGSILPRPGPDMELKDANYKPTK</sequence>
<dbReference type="EMBL" id="SZYD01000019">
    <property type="protein sequence ID" value="KAD2394095.1"/>
    <property type="molecule type" value="Genomic_DNA"/>
</dbReference>
<evidence type="ECO:0000313" key="3">
    <source>
        <dbReference type="EMBL" id="KAD2394095.1"/>
    </source>
</evidence>
<dbReference type="AlphaFoldDB" id="A0A5N6LPI3"/>
<feature type="region of interest" description="Disordered" evidence="1">
    <location>
        <begin position="264"/>
        <end position="291"/>
    </location>
</feature>
<evidence type="ECO:0000313" key="4">
    <source>
        <dbReference type="Proteomes" id="UP000326396"/>
    </source>
</evidence>
<dbReference type="InterPro" id="IPR029058">
    <property type="entry name" value="AB_hydrolase_fold"/>
</dbReference>
<comment type="caution">
    <text evidence="3">The sequence shown here is derived from an EMBL/GenBank/DDBJ whole genome shotgun (WGS) entry which is preliminary data.</text>
</comment>
<organism evidence="3 4">
    <name type="scientific">Mikania micrantha</name>
    <name type="common">bitter vine</name>
    <dbReference type="NCBI Taxonomy" id="192012"/>
    <lineage>
        <taxon>Eukaryota</taxon>
        <taxon>Viridiplantae</taxon>
        <taxon>Streptophyta</taxon>
        <taxon>Embryophyta</taxon>
        <taxon>Tracheophyta</taxon>
        <taxon>Spermatophyta</taxon>
        <taxon>Magnoliopsida</taxon>
        <taxon>eudicotyledons</taxon>
        <taxon>Gunneridae</taxon>
        <taxon>Pentapetalae</taxon>
        <taxon>asterids</taxon>
        <taxon>campanulids</taxon>
        <taxon>Asterales</taxon>
        <taxon>Asteraceae</taxon>
        <taxon>Asteroideae</taxon>
        <taxon>Heliantheae alliance</taxon>
        <taxon>Eupatorieae</taxon>
        <taxon>Mikania</taxon>
    </lineage>
</organism>
<proteinExistence type="predicted"/>
<evidence type="ECO:0000256" key="1">
    <source>
        <dbReference type="SAM" id="MobiDB-lite"/>
    </source>
</evidence>
<dbReference type="SUPFAM" id="SSF53474">
    <property type="entry name" value="alpha/beta-Hydrolases"/>
    <property type="match status" value="1"/>
</dbReference>
<feature type="domain" description="Dienelactone hydrolase" evidence="2">
    <location>
        <begin position="32"/>
        <end position="233"/>
    </location>
</feature>